<dbReference type="PANTHER" id="PTHR31513">
    <property type="entry name" value="EPHRIN TYPE-B RECEPTOR"/>
    <property type="match status" value="1"/>
</dbReference>
<dbReference type="OrthoDB" id="1722131at2759"/>
<keyword evidence="1" id="KW-1133">Transmembrane helix</keyword>
<dbReference type="PANTHER" id="PTHR31513:SF1">
    <property type="entry name" value="EPHRIN TYPE-B RECEPTOR"/>
    <property type="match status" value="1"/>
</dbReference>
<protein>
    <submittedName>
        <fullName evidence="2">Uncharacterized protein</fullName>
    </submittedName>
</protein>
<dbReference type="OMA" id="INISRDF"/>
<comment type="caution">
    <text evidence="2">The sequence shown here is derived from an EMBL/GenBank/DDBJ whole genome shotgun (WGS) entry which is preliminary data.</text>
</comment>
<evidence type="ECO:0000256" key="1">
    <source>
        <dbReference type="SAM" id="Phobius"/>
    </source>
</evidence>
<dbReference type="Proteomes" id="UP000195402">
    <property type="component" value="Unassembled WGS sequence"/>
</dbReference>
<feature type="transmembrane region" description="Helical" evidence="1">
    <location>
        <begin position="6"/>
        <end position="27"/>
    </location>
</feature>
<keyword evidence="1" id="KW-0812">Transmembrane</keyword>
<dbReference type="AlphaFoldDB" id="A0A200QVG8"/>
<proteinExistence type="predicted"/>
<keyword evidence="3" id="KW-1185">Reference proteome</keyword>
<gene>
    <name evidence="2" type="ORF">BVC80_1361g13</name>
</gene>
<dbReference type="STRING" id="56857.A0A200QVG8"/>
<dbReference type="InParanoid" id="A0A200QVG8"/>
<evidence type="ECO:0000313" key="2">
    <source>
        <dbReference type="EMBL" id="OVA14461.1"/>
    </source>
</evidence>
<evidence type="ECO:0000313" key="3">
    <source>
        <dbReference type="Proteomes" id="UP000195402"/>
    </source>
</evidence>
<name>A0A200QVG8_MACCD</name>
<keyword evidence="1" id="KW-0472">Membrane</keyword>
<sequence>MARDSLQVVVSLSMFHKFILLINLIFYSQIGFIYGSKEDFSILNFNLFGQDYTPPTPPLPPPSPHPPSLSCEEDLKGIGSLNTTCQLNTNLQFENDVYIGGKGNLDILPCVSISCLVPGCRISINISRDFSLGQNSSILAGTFILRAFNASLVDGSSINTTVLAGNPPAQTSGTPQGIDGAGGGHGGRGACCLTDNQKHQEDVWGGDTYGWSMLDKPWSYGSKGGTTSRETDYGGGGGGRIKMVIKGFLDVNGTVLAEGGDGGFEGGGGSGGSIKIAAHKM</sequence>
<dbReference type="EMBL" id="MVGT01001041">
    <property type="protein sequence ID" value="OVA14461.1"/>
    <property type="molecule type" value="Genomic_DNA"/>
</dbReference>
<accession>A0A200QVG8</accession>
<reference evidence="2 3" key="1">
    <citation type="journal article" date="2017" name="Mol. Plant">
        <title>The Genome of Medicinal Plant Macleaya cordata Provides New Insights into Benzylisoquinoline Alkaloids Metabolism.</title>
        <authorList>
            <person name="Liu X."/>
            <person name="Liu Y."/>
            <person name="Huang P."/>
            <person name="Ma Y."/>
            <person name="Qing Z."/>
            <person name="Tang Q."/>
            <person name="Cao H."/>
            <person name="Cheng P."/>
            <person name="Zheng Y."/>
            <person name="Yuan Z."/>
            <person name="Zhou Y."/>
            <person name="Liu J."/>
            <person name="Tang Z."/>
            <person name="Zhuo Y."/>
            <person name="Zhang Y."/>
            <person name="Yu L."/>
            <person name="Huang J."/>
            <person name="Yang P."/>
            <person name="Peng Q."/>
            <person name="Zhang J."/>
            <person name="Jiang W."/>
            <person name="Zhang Z."/>
            <person name="Lin K."/>
            <person name="Ro D.K."/>
            <person name="Chen X."/>
            <person name="Xiong X."/>
            <person name="Shang Y."/>
            <person name="Huang S."/>
            <person name="Zeng J."/>
        </authorList>
    </citation>
    <scope>NUCLEOTIDE SEQUENCE [LARGE SCALE GENOMIC DNA]</scope>
    <source>
        <strain evidence="3">cv. BLH2017</strain>
        <tissue evidence="2">Root</tissue>
    </source>
</reference>
<organism evidence="2 3">
    <name type="scientific">Macleaya cordata</name>
    <name type="common">Five-seeded plume-poppy</name>
    <name type="synonym">Bocconia cordata</name>
    <dbReference type="NCBI Taxonomy" id="56857"/>
    <lineage>
        <taxon>Eukaryota</taxon>
        <taxon>Viridiplantae</taxon>
        <taxon>Streptophyta</taxon>
        <taxon>Embryophyta</taxon>
        <taxon>Tracheophyta</taxon>
        <taxon>Spermatophyta</taxon>
        <taxon>Magnoliopsida</taxon>
        <taxon>Ranunculales</taxon>
        <taxon>Papaveraceae</taxon>
        <taxon>Papaveroideae</taxon>
        <taxon>Macleaya</taxon>
    </lineage>
</organism>